<evidence type="ECO:0000313" key="2">
    <source>
        <dbReference type="Proteomes" id="UP000827976"/>
    </source>
</evidence>
<sequence length="962" mass="111259">MEAVVLLLIEKISVALGTEAMTAIHSLLAKEVSLVAQISGTMNRIQGEFVVMKAFLKHADMQREKSSTLQAWLEQVQKTAFQVEDIIDEYSYLIGEQYRSGFRGSVYNYIHKAKHALAWHRVAAQLQEIEANLRQISEMRIRYDIKTDGHLNHAITRDFHRADSSYSIADDELVGIREEREQLLEWLTDKKSACSRVAIWGMSGLGKTTLVTNIYKSPMIQKLFDCHAWITVSQNYSSEDLLRKIWLEFLGRKQTKSLEIDTMAYRNLVETLRNFLQDKKYKLVLDDVWNRDAWYVIKHALIDTNRGSRIVITTQIKDVSLLASKNHVLELRSLEPKEAWDLFCRKVFWEDEDKKCPEMLEPLAEKIVGKCQGLPLAIVAIGSLLSFREINEEEWRKVHDHLNRELTDNPYLNVRHTLNLSFIYLPDYLKNCFLYLSIFPEDYKIKKKRLIELWVAEGFIEEKGAKTMEEVAEEYFNELTHRCMLQVVERNRKGMVKSCRMHDLVRELNVSTAKAKRFSAAYDGTEVAGLDGESRRLSLHSTIHNMQSSPNLSSLRSFFIFDTMIPASLLTSMIKQFRLLRVLYLQEVLIEEVPYEVFNLFNLHYLSLRKTKVKELPNSIIKLRNLRTLDLDQTNIEKLPHGITELKKLRNLVIKRIYDPTVKTFNNFCGAPAPKGMWDLKGLQTLQYVEANWRFIRHISNLTQLRTLGITKVKSIHCAELCASLTKMRFLAKLTVMAYNEDELLEFEALNPAPRALEKLYLRGKLARGVENPLFYLGTTLKYLYLGWSGLREDPLPSLSHMSNLIFLCLHRAYEGRLLKFSTGWFPKLRTLYLAYMENLQSLEIQDGSLQSLVHVELFYLEGMKGCPLGIQFLDKLEELLILEMPKEFIVDLQVSSRNCVKHIPNIIHAFQRGGEWISENLSQHGSTSFVDMLGAPAPSANRGLQEKEADNTQVNERDVID</sequence>
<comment type="caution">
    <text evidence="1">The sequence shown here is derived from an EMBL/GenBank/DDBJ whole genome shotgun (WGS) entry which is preliminary data.</text>
</comment>
<name>A0ACB7WLD2_DIOAL</name>
<gene>
    <name evidence="1" type="ORF">IHE45_03G075000</name>
</gene>
<evidence type="ECO:0000313" key="1">
    <source>
        <dbReference type="EMBL" id="KAH7689109.1"/>
    </source>
</evidence>
<proteinExistence type="predicted"/>
<organism evidence="1 2">
    <name type="scientific">Dioscorea alata</name>
    <name type="common">Purple yam</name>
    <dbReference type="NCBI Taxonomy" id="55571"/>
    <lineage>
        <taxon>Eukaryota</taxon>
        <taxon>Viridiplantae</taxon>
        <taxon>Streptophyta</taxon>
        <taxon>Embryophyta</taxon>
        <taxon>Tracheophyta</taxon>
        <taxon>Spermatophyta</taxon>
        <taxon>Magnoliopsida</taxon>
        <taxon>Liliopsida</taxon>
        <taxon>Dioscoreales</taxon>
        <taxon>Dioscoreaceae</taxon>
        <taxon>Dioscorea</taxon>
    </lineage>
</organism>
<reference evidence="2" key="1">
    <citation type="journal article" date="2022" name="Nat. Commun.">
        <title>Chromosome evolution and the genetic basis of agronomically important traits in greater yam.</title>
        <authorList>
            <person name="Bredeson J.V."/>
            <person name="Lyons J.B."/>
            <person name="Oniyinde I.O."/>
            <person name="Okereke N.R."/>
            <person name="Kolade O."/>
            <person name="Nnabue I."/>
            <person name="Nwadili C.O."/>
            <person name="Hribova E."/>
            <person name="Parker M."/>
            <person name="Nwogha J."/>
            <person name="Shu S."/>
            <person name="Carlson J."/>
            <person name="Kariba R."/>
            <person name="Muthemba S."/>
            <person name="Knop K."/>
            <person name="Barton G.J."/>
            <person name="Sherwood A.V."/>
            <person name="Lopez-Montes A."/>
            <person name="Asiedu R."/>
            <person name="Jamnadass R."/>
            <person name="Muchugi A."/>
            <person name="Goodstein D."/>
            <person name="Egesi C.N."/>
            <person name="Featherston J."/>
            <person name="Asfaw A."/>
            <person name="Simpson G.G."/>
            <person name="Dolezel J."/>
            <person name="Hendre P.S."/>
            <person name="Van Deynze A."/>
            <person name="Kumar P.L."/>
            <person name="Obidiegwu J.E."/>
            <person name="Bhattacharjee R."/>
            <person name="Rokhsar D.S."/>
        </authorList>
    </citation>
    <scope>NUCLEOTIDE SEQUENCE [LARGE SCALE GENOMIC DNA]</scope>
    <source>
        <strain evidence="2">cv. TDa95/00328</strain>
    </source>
</reference>
<accession>A0ACB7WLD2</accession>
<dbReference type="EMBL" id="CM037013">
    <property type="protein sequence ID" value="KAH7689109.1"/>
    <property type="molecule type" value="Genomic_DNA"/>
</dbReference>
<keyword evidence="2" id="KW-1185">Reference proteome</keyword>
<protein>
    <submittedName>
        <fullName evidence="1">Disease resistance protein RPM1 protein</fullName>
    </submittedName>
</protein>
<dbReference type="Proteomes" id="UP000827976">
    <property type="component" value="Chromosome 3"/>
</dbReference>